<reference evidence="3 4" key="1">
    <citation type="submission" date="2019-12" db="EMBL/GenBank/DDBJ databases">
        <title>Genomic-based taxomic classification of the family Erythrobacteraceae.</title>
        <authorList>
            <person name="Xu L."/>
        </authorList>
    </citation>
    <scope>NUCLEOTIDE SEQUENCE [LARGE SCALE GENOMIC DNA]</scope>
    <source>
        <strain evidence="3 4">H32</strain>
    </source>
</reference>
<evidence type="ECO:0000256" key="1">
    <source>
        <dbReference type="SAM" id="MobiDB-lite"/>
    </source>
</evidence>
<evidence type="ECO:0000313" key="3">
    <source>
        <dbReference type="EMBL" id="MXO67291.1"/>
    </source>
</evidence>
<dbReference type="InterPro" id="IPR006860">
    <property type="entry name" value="FecR"/>
</dbReference>
<organism evidence="3 4">
    <name type="scientific">Pelagerythrobacter marinus</name>
    <dbReference type="NCBI Taxonomy" id="538382"/>
    <lineage>
        <taxon>Bacteria</taxon>
        <taxon>Pseudomonadati</taxon>
        <taxon>Pseudomonadota</taxon>
        <taxon>Alphaproteobacteria</taxon>
        <taxon>Sphingomonadales</taxon>
        <taxon>Erythrobacteraceae</taxon>
        <taxon>Pelagerythrobacter</taxon>
    </lineage>
</organism>
<dbReference type="InterPro" id="IPR012373">
    <property type="entry name" value="Ferrdict_sens_TM"/>
</dbReference>
<dbReference type="RefSeq" id="WP_160731970.1">
    <property type="nucleotide sequence ID" value="NZ_WTYO01000001.1"/>
</dbReference>
<accession>A0ABW9UQY2</accession>
<dbReference type="PANTHER" id="PTHR30273:SF2">
    <property type="entry name" value="PROTEIN FECR"/>
    <property type="match status" value="1"/>
</dbReference>
<evidence type="ECO:0000259" key="2">
    <source>
        <dbReference type="Pfam" id="PF04773"/>
    </source>
</evidence>
<keyword evidence="4" id="KW-1185">Reference proteome</keyword>
<proteinExistence type="predicted"/>
<feature type="domain" description="FecR protein" evidence="2">
    <location>
        <begin position="116"/>
        <end position="206"/>
    </location>
</feature>
<dbReference type="EMBL" id="WTYO01000001">
    <property type="protein sequence ID" value="MXO67291.1"/>
    <property type="molecule type" value="Genomic_DNA"/>
</dbReference>
<dbReference type="Gene3D" id="2.60.120.1440">
    <property type="match status" value="1"/>
</dbReference>
<comment type="caution">
    <text evidence="3">The sequence shown here is derived from an EMBL/GenBank/DDBJ whole genome shotgun (WGS) entry which is preliminary data.</text>
</comment>
<evidence type="ECO:0000313" key="4">
    <source>
        <dbReference type="Proteomes" id="UP000444401"/>
    </source>
</evidence>
<protein>
    <recommendedName>
        <fullName evidence="2">FecR protein domain-containing protein</fullName>
    </recommendedName>
</protein>
<dbReference type="Proteomes" id="UP000444401">
    <property type="component" value="Unassembled WGS sequence"/>
</dbReference>
<sequence length="319" mass="32628">MTDEAIAWAVKTGDPAFADWDAFTAWLEGDPGRARAYDRAMAAVADAAEAGHAAPAVNDDARPGEPPAPQDAAAAAASAGAGAAGGGRRWRWLALAATVVLVAMVGFLQLRGSGYVVETAPGETMVVPLADGSEIALGGGTRIALDRDRPRFAALEQGRALFTVRHDESDPFTVTVGEHTLVDAGTVFDVARAGGATSVAVSEGVVLVNPARKLARLEPGDTLSVADGGHDYRRGTAPIARIGEWSTGHLTFDDASLAEVARELSGSTGIAFTAAPAVAGRRASGSVALAPLAQDPASLGPLFGVVVRREGDGWTIDSR</sequence>
<dbReference type="PIRSF" id="PIRSF018266">
    <property type="entry name" value="FecR"/>
    <property type="match status" value="1"/>
</dbReference>
<gene>
    <name evidence="3" type="ORF">GRI72_00375</name>
</gene>
<name>A0ABW9UQY2_9SPHN</name>
<dbReference type="Pfam" id="PF04773">
    <property type="entry name" value="FecR"/>
    <property type="match status" value="1"/>
</dbReference>
<feature type="region of interest" description="Disordered" evidence="1">
    <location>
        <begin position="52"/>
        <end position="76"/>
    </location>
</feature>
<dbReference type="PANTHER" id="PTHR30273">
    <property type="entry name" value="PERIPLASMIC SIGNAL SENSOR AND SIGMA FACTOR ACTIVATOR FECR-RELATED"/>
    <property type="match status" value="1"/>
</dbReference>